<evidence type="ECO:0000313" key="2">
    <source>
        <dbReference type="Proteomes" id="UP000813672"/>
    </source>
</evidence>
<gene>
    <name evidence="1" type="ORF">KBY27_11985</name>
</gene>
<dbReference type="AlphaFoldDB" id="A0A9Q3WLL9"/>
<dbReference type="EMBL" id="JAGQAF010000006">
    <property type="protein sequence ID" value="MCE8538173.1"/>
    <property type="molecule type" value="Genomic_DNA"/>
</dbReference>
<organism evidence="1 2">
    <name type="scientific">Ruegeria pomeroyi</name>
    <dbReference type="NCBI Taxonomy" id="89184"/>
    <lineage>
        <taxon>Bacteria</taxon>
        <taxon>Pseudomonadati</taxon>
        <taxon>Pseudomonadota</taxon>
        <taxon>Alphaproteobacteria</taxon>
        <taxon>Rhodobacterales</taxon>
        <taxon>Roseobacteraceae</taxon>
        <taxon>Ruegeria</taxon>
    </lineage>
</organism>
<sequence length="218" mass="24708">MAERWHLSAADIRSLVGRGVLKLSVRIVAQPACLSFEERTEENEPFWVPAEHKVFSGLGDLAHRDAFQLVRGGEVRITHVLLPDPGLVTLRNEDGIRLGYGDLLVRSDHADQLQREVIGAPVKEAEAFDYRLFVYGDAEFAFTTPQARALEFMLRQTQAGAPDQHYTEILNAVGSSCQRLSSLFSRKPYWTRLLKKTVGQRGWYHLDPDFVVWRLTSS</sequence>
<proteinExistence type="predicted"/>
<name>A0A9Q3WLL9_9RHOB</name>
<accession>A0A9Q3WLL9</accession>
<reference evidence="1" key="1">
    <citation type="journal article" date="2021" name="Environ. Microbiol.">
        <title>Cryptic niche differentiation of novel sediment ecotypes of Rugeria pomeroyi correlates with nitrate respiration.</title>
        <authorList>
            <person name="Lin X."/>
            <person name="McNichol J."/>
            <person name="Chu X."/>
            <person name="Qian Y."/>
            <person name="Luo H."/>
        </authorList>
    </citation>
    <scope>NUCLEOTIDE SEQUENCE</scope>
    <source>
        <strain evidence="1">SZCCDBB064</strain>
    </source>
</reference>
<dbReference type="Proteomes" id="UP000813672">
    <property type="component" value="Unassembled WGS sequence"/>
</dbReference>
<comment type="caution">
    <text evidence="1">The sequence shown here is derived from an EMBL/GenBank/DDBJ whole genome shotgun (WGS) entry which is preliminary data.</text>
</comment>
<protein>
    <submittedName>
        <fullName evidence="1">Uncharacterized protein</fullName>
    </submittedName>
</protein>
<evidence type="ECO:0000313" key="1">
    <source>
        <dbReference type="EMBL" id="MCE8538173.1"/>
    </source>
</evidence>